<sequence>MFPLDKLDLTFINTLQKVTEISGSNDLPIEILKSWLNKQISIHQLTITNLSNDLVDCNIFIYLMHTLCPEYRWLDILLISDTNQRTQKFLQVLQSCGTQFQLPEAEDINNGVEYDIILLVANLFIWQNQKKNQINKEEKENFQKNKMCFKDQKNQQKIPLKISNGLPTISSDFERPSIKNENQNISEKTKNVNINSGEKNNKHEKLPPPLPKRLNSNELQKRLKNITKIENDKICNDSQKEREKTENEFETQNNKVNDKHEKLPPPLPKRLNSNELQKRLKNITKIENDKICNDDEKEREKTENEFETPNNKIKNKHQKLPPPLPKRLNSSELKRRLTIVNEYKNKKKNENMTKKKRKNKNENENVNVNVNVIENENENENENVNENQNQNQNNYENGYENEKSEQEISETFSQILDFNLLKTGELKENEFSKYCLNILSEYNLYNHQLYKIFNLLQFALPEETNNFQNLKSEIRNEVEYLEQYLKIMIKKSKKESLGKTIYLMILYFYPNKFTEQINSYFDDFKKGENRKSLYYQKILPKCRNCLSKYLKDEDTDNIIFSFEKRICGFNKNYLNTLNIFLLSKGLLLTVLKSTFIQEFYTLNTLHSIFNEIRPSHHLIISYSMIIGKQYFKKVFFLILKQFIEKMDKIEFQSLERQNNLIESTFIQLIKTIFDKNNVLPKNIRIICNLYLNSIPGNLTDGSLNIVGNLLFGKIFASIILNPNKIEIPKDLLRNTIKLKLINLSLLFKAFGNGIHFDSKKQNFIRFNDILIRFNEEKNKYLLNSTNISIKKNLKKEMDRNFLFNYINYSTNNTQINTNININNPNNTLMNNSNNKNNYSLKITNQFVLSLLSQIYPTDMKNDKGNIHIFTMEFILQTTQFCQVDLLENFNLDLNLLMQVFKKLSHSINERDKFISTMNDFTNQILQLNEHRTIEKDYLIHQKMLLQKTDKKHWWNKISRKSQSEQSINEFLTTPSKKKKNYFKKK</sequence>
<dbReference type="Proteomes" id="UP001150062">
    <property type="component" value="Unassembled WGS sequence"/>
</dbReference>
<evidence type="ECO:0000256" key="1">
    <source>
        <dbReference type="SAM" id="MobiDB-lite"/>
    </source>
</evidence>
<dbReference type="InterPro" id="IPR001715">
    <property type="entry name" value="CH_dom"/>
</dbReference>
<dbReference type="SMART" id="SM00033">
    <property type="entry name" value="CH"/>
    <property type="match status" value="1"/>
</dbReference>
<feature type="region of interest" description="Disordered" evidence="1">
    <location>
        <begin position="294"/>
        <end position="328"/>
    </location>
</feature>
<dbReference type="EMBL" id="JAOAOG010000315">
    <property type="protein sequence ID" value="KAJ6230042.1"/>
    <property type="molecule type" value="Genomic_DNA"/>
</dbReference>
<feature type="compositionally biased region" description="Basic and acidic residues" evidence="1">
    <location>
        <begin position="234"/>
        <end position="247"/>
    </location>
</feature>
<comment type="caution">
    <text evidence="4">The sequence shown here is derived from an EMBL/GenBank/DDBJ whole genome shotgun (WGS) entry which is preliminary data.</text>
</comment>
<evidence type="ECO:0000313" key="4">
    <source>
        <dbReference type="EMBL" id="KAJ6230042.1"/>
    </source>
</evidence>
<feature type="region of interest" description="Disordered" evidence="1">
    <location>
        <begin position="341"/>
        <end position="401"/>
    </location>
</feature>
<feature type="region of interest" description="Disordered" evidence="1">
    <location>
        <begin position="169"/>
        <end position="214"/>
    </location>
</feature>
<protein>
    <submittedName>
        <fullName evidence="4">Cell wall integrity/stress response component-like protein</fullName>
    </submittedName>
</protein>
<feature type="region of interest" description="Disordered" evidence="1">
    <location>
        <begin position="234"/>
        <end position="271"/>
    </location>
</feature>
<dbReference type="PROSITE" id="PS50018">
    <property type="entry name" value="RAS_GTPASE_ACTIV_2"/>
    <property type="match status" value="1"/>
</dbReference>
<dbReference type="InterPro" id="IPR036872">
    <property type="entry name" value="CH_dom_sf"/>
</dbReference>
<dbReference type="Gene3D" id="1.10.418.10">
    <property type="entry name" value="Calponin-like domain"/>
    <property type="match status" value="1"/>
</dbReference>
<organism evidence="4 5">
    <name type="scientific">Anaeramoeba flamelloides</name>
    <dbReference type="NCBI Taxonomy" id="1746091"/>
    <lineage>
        <taxon>Eukaryota</taxon>
        <taxon>Metamonada</taxon>
        <taxon>Anaeramoebidae</taxon>
        <taxon>Anaeramoeba</taxon>
    </lineage>
</organism>
<keyword evidence="5" id="KW-1185">Reference proteome</keyword>
<feature type="compositionally biased region" description="Basic and acidic residues" evidence="1">
    <location>
        <begin position="294"/>
        <end position="304"/>
    </location>
</feature>
<gene>
    <name evidence="4" type="ORF">M0813_07264</name>
</gene>
<feature type="domain" description="Ras-GAP" evidence="2">
    <location>
        <begin position="569"/>
        <end position="752"/>
    </location>
</feature>
<dbReference type="SUPFAM" id="SSF47576">
    <property type="entry name" value="Calponin-homology domain, CH-domain"/>
    <property type="match status" value="1"/>
</dbReference>
<dbReference type="SUPFAM" id="SSF48350">
    <property type="entry name" value="GTPase activation domain, GAP"/>
    <property type="match status" value="1"/>
</dbReference>
<dbReference type="Gene3D" id="1.10.506.10">
    <property type="entry name" value="GTPase Activation - p120gap, domain 1"/>
    <property type="match status" value="1"/>
</dbReference>
<proteinExistence type="predicted"/>
<feature type="domain" description="Calponin-homology (CH)" evidence="3">
    <location>
        <begin position="26"/>
        <end position="128"/>
    </location>
</feature>
<evidence type="ECO:0000259" key="2">
    <source>
        <dbReference type="PROSITE" id="PS50018"/>
    </source>
</evidence>
<dbReference type="PROSITE" id="PS50021">
    <property type="entry name" value="CH"/>
    <property type="match status" value="1"/>
</dbReference>
<reference evidence="4" key="1">
    <citation type="submission" date="2022-08" db="EMBL/GenBank/DDBJ databases">
        <title>Novel sulfate-reducing endosymbionts in the free-living metamonad Anaeramoeba.</title>
        <authorList>
            <person name="Jerlstrom-Hultqvist J."/>
            <person name="Cepicka I."/>
            <person name="Gallot-Lavallee L."/>
            <person name="Salas-Leiva D."/>
            <person name="Curtis B.A."/>
            <person name="Zahonova K."/>
            <person name="Pipaliya S."/>
            <person name="Dacks J."/>
            <person name="Roger A.J."/>
        </authorList>
    </citation>
    <scope>NUCLEOTIDE SEQUENCE</scope>
    <source>
        <strain evidence="4">Schooner1</strain>
    </source>
</reference>
<feature type="compositionally biased region" description="Low complexity" evidence="1">
    <location>
        <begin position="364"/>
        <end position="374"/>
    </location>
</feature>
<name>A0ABQ8XDC0_9EUKA</name>
<feature type="compositionally biased region" description="Low complexity" evidence="1">
    <location>
        <begin position="384"/>
        <end position="398"/>
    </location>
</feature>
<dbReference type="InterPro" id="IPR001936">
    <property type="entry name" value="RasGAP_dom"/>
</dbReference>
<accession>A0ABQ8XDC0</accession>
<feature type="compositionally biased region" description="Polar residues" evidence="1">
    <location>
        <begin position="179"/>
        <end position="198"/>
    </location>
</feature>
<evidence type="ECO:0000259" key="3">
    <source>
        <dbReference type="PROSITE" id="PS50021"/>
    </source>
</evidence>
<dbReference type="InterPro" id="IPR008936">
    <property type="entry name" value="Rho_GTPase_activation_prot"/>
</dbReference>
<evidence type="ECO:0000313" key="5">
    <source>
        <dbReference type="Proteomes" id="UP001150062"/>
    </source>
</evidence>
<dbReference type="CDD" id="cd04519">
    <property type="entry name" value="RasGAP"/>
    <property type="match status" value="1"/>
</dbReference>